<keyword evidence="3" id="KW-1185">Reference proteome</keyword>
<accession>A0A9K3DYI1</accession>
<feature type="region of interest" description="Disordered" evidence="1">
    <location>
        <begin position="44"/>
        <end position="68"/>
    </location>
</feature>
<dbReference type="EMBL" id="MNCJ02000330">
    <property type="protein sequence ID" value="KAF5763475.1"/>
    <property type="molecule type" value="Genomic_DNA"/>
</dbReference>
<protein>
    <submittedName>
        <fullName evidence="2">Uncharacterized protein</fullName>
    </submittedName>
</protein>
<dbReference type="PANTHER" id="PTHR35131:SF1">
    <property type="entry name" value="EXPRESSED PROTEIN"/>
    <property type="match status" value="1"/>
</dbReference>
<comment type="caution">
    <text evidence="2">The sequence shown here is derived from an EMBL/GenBank/DDBJ whole genome shotgun (WGS) entry which is preliminary data.</text>
</comment>
<evidence type="ECO:0000256" key="1">
    <source>
        <dbReference type="SAM" id="MobiDB-lite"/>
    </source>
</evidence>
<dbReference type="Gramene" id="mRNA:HanXRQr2_Chr15g0680611">
    <property type="protein sequence ID" value="CDS:HanXRQr2_Chr15g0680611.1"/>
    <property type="gene ID" value="HanXRQr2_Chr15g0680611"/>
</dbReference>
<reference evidence="2" key="1">
    <citation type="journal article" date="2017" name="Nature">
        <title>The sunflower genome provides insights into oil metabolism, flowering and Asterid evolution.</title>
        <authorList>
            <person name="Badouin H."/>
            <person name="Gouzy J."/>
            <person name="Grassa C.J."/>
            <person name="Murat F."/>
            <person name="Staton S.E."/>
            <person name="Cottret L."/>
            <person name="Lelandais-Briere C."/>
            <person name="Owens G.L."/>
            <person name="Carrere S."/>
            <person name="Mayjonade B."/>
            <person name="Legrand L."/>
            <person name="Gill N."/>
            <person name="Kane N.C."/>
            <person name="Bowers J.E."/>
            <person name="Hubner S."/>
            <person name="Bellec A."/>
            <person name="Berard A."/>
            <person name="Berges H."/>
            <person name="Blanchet N."/>
            <person name="Boniface M.C."/>
            <person name="Brunel D."/>
            <person name="Catrice O."/>
            <person name="Chaidir N."/>
            <person name="Claudel C."/>
            <person name="Donnadieu C."/>
            <person name="Faraut T."/>
            <person name="Fievet G."/>
            <person name="Helmstetter N."/>
            <person name="King M."/>
            <person name="Knapp S.J."/>
            <person name="Lai Z."/>
            <person name="Le Paslier M.C."/>
            <person name="Lippi Y."/>
            <person name="Lorenzon L."/>
            <person name="Mandel J.R."/>
            <person name="Marage G."/>
            <person name="Marchand G."/>
            <person name="Marquand E."/>
            <person name="Bret-Mestries E."/>
            <person name="Morien E."/>
            <person name="Nambeesan S."/>
            <person name="Nguyen T."/>
            <person name="Pegot-Espagnet P."/>
            <person name="Pouilly N."/>
            <person name="Raftis F."/>
            <person name="Sallet E."/>
            <person name="Schiex T."/>
            <person name="Thomas J."/>
            <person name="Vandecasteele C."/>
            <person name="Vares D."/>
            <person name="Vear F."/>
            <person name="Vautrin S."/>
            <person name="Crespi M."/>
            <person name="Mangin B."/>
            <person name="Burke J.M."/>
            <person name="Salse J."/>
            <person name="Munos S."/>
            <person name="Vincourt P."/>
            <person name="Rieseberg L.H."/>
            <person name="Langlade N.B."/>
        </authorList>
    </citation>
    <scope>NUCLEOTIDE SEQUENCE</scope>
    <source>
        <tissue evidence="2">Leaves</tissue>
    </source>
</reference>
<evidence type="ECO:0000313" key="2">
    <source>
        <dbReference type="EMBL" id="KAF5763475.1"/>
    </source>
</evidence>
<dbReference type="AlphaFoldDB" id="A0A9K3DYI1"/>
<reference evidence="2" key="2">
    <citation type="submission" date="2020-06" db="EMBL/GenBank/DDBJ databases">
        <title>Helianthus annuus Genome sequencing and assembly Release 2.</title>
        <authorList>
            <person name="Gouzy J."/>
            <person name="Langlade N."/>
            <person name="Munos S."/>
        </authorList>
    </citation>
    <scope>NUCLEOTIDE SEQUENCE</scope>
    <source>
        <tissue evidence="2">Leaves</tissue>
    </source>
</reference>
<dbReference type="OrthoDB" id="783264at2759"/>
<gene>
    <name evidence="2" type="ORF">HanXRQr2_Chr15g0680611</name>
</gene>
<dbReference type="Proteomes" id="UP000215914">
    <property type="component" value="Unassembled WGS sequence"/>
</dbReference>
<dbReference type="PANTHER" id="PTHR35131">
    <property type="entry name" value="EXPRESSED PROTEIN"/>
    <property type="match status" value="1"/>
</dbReference>
<proteinExistence type="predicted"/>
<name>A0A9K3DYI1_HELAN</name>
<evidence type="ECO:0000313" key="3">
    <source>
        <dbReference type="Proteomes" id="UP000215914"/>
    </source>
</evidence>
<sequence>MSTTILPEKMGGVDLVPVEVGACGTVGSLVMKEIEYFRRLESELRGGDDDGSSVKNSRKPDKHCGDGGGSNFWHSFGFLTIIWRRGKSKGGGSGRFLPRMCTMVHVAVSRLHSRQKLSKIPSFSYQNLKDEVN</sequence>
<organism evidence="2 3">
    <name type="scientific">Helianthus annuus</name>
    <name type="common">Common sunflower</name>
    <dbReference type="NCBI Taxonomy" id="4232"/>
    <lineage>
        <taxon>Eukaryota</taxon>
        <taxon>Viridiplantae</taxon>
        <taxon>Streptophyta</taxon>
        <taxon>Embryophyta</taxon>
        <taxon>Tracheophyta</taxon>
        <taxon>Spermatophyta</taxon>
        <taxon>Magnoliopsida</taxon>
        <taxon>eudicotyledons</taxon>
        <taxon>Gunneridae</taxon>
        <taxon>Pentapetalae</taxon>
        <taxon>asterids</taxon>
        <taxon>campanulids</taxon>
        <taxon>Asterales</taxon>
        <taxon>Asteraceae</taxon>
        <taxon>Asteroideae</taxon>
        <taxon>Heliantheae alliance</taxon>
        <taxon>Heliantheae</taxon>
        <taxon>Helianthus</taxon>
    </lineage>
</organism>